<evidence type="ECO:0000259" key="2">
    <source>
        <dbReference type="Pfam" id="PF08450"/>
    </source>
</evidence>
<evidence type="ECO:0000313" key="3">
    <source>
        <dbReference type="EMBL" id="MFC4873265.1"/>
    </source>
</evidence>
<accession>A0ABV9T3H6</accession>
<organism evidence="3 4">
    <name type="scientific">Negadavirga shengliensis</name>
    <dbReference type="NCBI Taxonomy" id="1389218"/>
    <lineage>
        <taxon>Bacteria</taxon>
        <taxon>Pseudomonadati</taxon>
        <taxon>Bacteroidota</taxon>
        <taxon>Cytophagia</taxon>
        <taxon>Cytophagales</taxon>
        <taxon>Cyclobacteriaceae</taxon>
        <taxon>Negadavirga</taxon>
    </lineage>
</organism>
<dbReference type="InterPro" id="IPR005511">
    <property type="entry name" value="SMP-30"/>
</dbReference>
<dbReference type="InterPro" id="IPR011042">
    <property type="entry name" value="6-blade_b-propeller_TolB-like"/>
</dbReference>
<dbReference type="EMBL" id="JBHSJJ010000009">
    <property type="protein sequence ID" value="MFC4873265.1"/>
    <property type="molecule type" value="Genomic_DNA"/>
</dbReference>
<dbReference type="Pfam" id="PF08450">
    <property type="entry name" value="SGL"/>
    <property type="match status" value="1"/>
</dbReference>
<proteinExistence type="predicted"/>
<feature type="domain" description="SMP-30/Gluconolactonase/LRE-like region" evidence="2">
    <location>
        <begin position="57"/>
        <end position="302"/>
    </location>
</feature>
<protein>
    <submittedName>
        <fullName evidence="3">SMP-30/gluconolactonase/LRE family protein</fullName>
    </submittedName>
</protein>
<gene>
    <name evidence="3" type="ORF">ACFPFU_16310</name>
</gene>
<dbReference type="InterPro" id="IPR051262">
    <property type="entry name" value="SMP-30/CGR1_Lactonase"/>
</dbReference>
<dbReference type="RefSeq" id="WP_377065947.1">
    <property type="nucleotide sequence ID" value="NZ_JBHSJJ010000009.1"/>
</dbReference>
<comment type="caution">
    <text evidence="3">The sequence shown here is derived from an EMBL/GenBank/DDBJ whole genome shotgun (WGS) entry which is preliminary data.</text>
</comment>
<dbReference type="Proteomes" id="UP001595818">
    <property type="component" value="Unassembled WGS sequence"/>
</dbReference>
<sequence length="317" mass="34412">MKKILYSLRYNTSVIGFLFIAFLANGQDGAVLVLDSALEQLVDPDAEVKKVADGFRFTEGPVWNQEEGYLLFSDIPANTIFKWSPDGGGETFRNPSNNANGLTFDADGALIMAEHSGRCISRLDADGNYTVLVDRFQGKKLNSPNDVIVASSGAIYFTDPPYGLPEDAEDTIGFNGVYRFHKGKLELLSNDLYRPNGLALSPDERTLYIANSDQPKKYMKYSLKKNGKLNKAGLFFNASTISGQGSPDGIKVDGDGNVFATGPGGVLVFSHGGKHLGTIRFPETPANCAFGDEDMKTLYVTARTGVYSIQLKTSGQQ</sequence>
<dbReference type="PRINTS" id="PR01790">
    <property type="entry name" value="SMP30FAMILY"/>
</dbReference>
<dbReference type="SUPFAM" id="SSF63829">
    <property type="entry name" value="Calcium-dependent phosphotriesterase"/>
    <property type="match status" value="1"/>
</dbReference>
<evidence type="ECO:0000313" key="4">
    <source>
        <dbReference type="Proteomes" id="UP001595818"/>
    </source>
</evidence>
<keyword evidence="1" id="KW-0378">Hydrolase</keyword>
<evidence type="ECO:0000256" key="1">
    <source>
        <dbReference type="ARBA" id="ARBA00022801"/>
    </source>
</evidence>
<name>A0ABV9T3H6_9BACT</name>
<dbReference type="PANTHER" id="PTHR47572:SF4">
    <property type="entry name" value="LACTONASE DRP35"/>
    <property type="match status" value="1"/>
</dbReference>
<keyword evidence="4" id="KW-1185">Reference proteome</keyword>
<reference evidence="4" key="1">
    <citation type="journal article" date="2019" name="Int. J. Syst. Evol. Microbiol.">
        <title>The Global Catalogue of Microorganisms (GCM) 10K type strain sequencing project: providing services to taxonomists for standard genome sequencing and annotation.</title>
        <authorList>
            <consortium name="The Broad Institute Genomics Platform"/>
            <consortium name="The Broad Institute Genome Sequencing Center for Infectious Disease"/>
            <person name="Wu L."/>
            <person name="Ma J."/>
        </authorList>
    </citation>
    <scope>NUCLEOTIDE SEQUENCE [LARGE SCALE GENOMIC DNA]</scope>
    <source>
        <strain evidence="4">CGMCC 4.7466</strain>
    </source>
</reference>
<dbReference type="InterPro" id="IPR013658">
    <property type="entry name" value="SGL"/>
</dbReference>
<dbReference type="PANTHER" id="PTHR47572">
    <property type="entry name" value="LIPOPROTEIN-RELATED"/>
    <property type="match status" value="1"/>
</dbReference>
<dbReference type="Gene3D" id="2.120.10.30">
    <property type="entry name" value="TolB, C-terminal domain"/>
    <property type="match status" value="1"/>
</dbReference>